<sequence length="405" mass="44689">MPVYDYSALDKKGKKIRGIIDADSEGAARAKLRGRNIFPVGIVESNRQSRKEGRRSLSLFANIKSAEVNAVIRQLATLLGAGVPLVQALGSLSQQTGNIALQKVIAQIKDEVNEGNSLTEALARHPRLFSSVFINMVRAGEASGSLDIVLDRLAEFGENQEILKAKVRAALIYPLFMAVIGGLILFVLITYIVPNITQVFAEMNRTLPLPTLVLINLSDVLKHFWWLILASAMVLFFWLRYVIGQPAGRRVYHFVKLKVWVVGPVVRKIILARFASTLGSLLESGVGLMDSMRIVKNLVDNVHVAGVIETSMDDVRKGKSMTLALRESPWFPPMFVQMIEVGEQSGSLEQMLQKVSKMYEKEVEISIVAMTSIIEPTMIALMGVAVGFVVLSILLPIFEMNQLVG</sequence>
<accession>A0A1H0M2M4</accession>
<evidence type="ECO:0000256" key="9">
    <source>
        <dbReference type="ARBA" id="ARBA00022837"/>
    </source>
</evidence>
<keyword evidence="8" id="KW-0479">Metal-binding</keyword>
<dbReference type="InterPro" id="IPR003004">
    <property type="entry name" value="GspF/PilC"/>
</dbReference>
<dbReference type="NCBIfam" id="TIGR02120">
    <property type="entry name" value="GspF"/>
    <property type="match status" value="1"/>
</dbReference>
<keyword evidence="12 15" id="KW-0472">Membrane</keyword>
<dbReference type="RefSeq" id="WP_092220314.1">
    <property type="nucleotide sequence ID" value="NZ_FNJI01000005.1"/>
</dbReference>
<dbReference type="InterPro" id="IPR001992">
    <property type="entry name" value="T2SS_GspF/T4SS_PilC_CS"/>
</dbReference>
<keyword evidence="5" id="KW-1003">Cell membrane</keyword>
<dbReference type="FunFam" id="1.20.81.30:FF:000001">
    <property type="entry name" value="Type II secretion system protein F"/>
    <property type="match status" value="2"/>
</dbReference>
<dbReference type="PRINTS" id="PR00812">
    <property type="entry name" value="BCTERIALGSPF"/>
</dbReference>
<keyword evidence="4 14" id="KW-0813">Transport</keyword>
<dbReference type="GO" id="GO:0046872">
    <property type="term" value="F:metal ion binding"/>
    <property type="evidence" value="ECO:0007669"/>
    <property type="project" value="UniProtKB-KW"/>
</dbReference>
<name>A0A1H0M2M4_9BACT</name>
<dbReference type="Gene3D" id="1.20.81.30">
    <property type="entry name" value="Type II secretion system (T2SS), domain F"/>
    <property type="match status" value="2"/>
</dbReference>
<evidence type="ECO:0000256" key="15">
    <source>
        <dbReference type="SAM" id="Phobius"/>
    </source>
</evidence>
<comment type="function">
    <text evidence="1">Component of the type II secretion system inner membrane complex required for the energy-dependent secretion of extracellular factors such as proteases and toxins from the periplasm.</text>
</comment>
<proteinExistence type="inferred from homology"/>
<feature type="domain" description="Type II secretion system protein GspF" evidence="16">
    <location>
        <begin position="274"/>
        <end position="396"/>
    </location>
</feature>
<dbReference type="InterPro" id="IPR042094">
    <property type="entry name" value="T2SS_GspF_sf"/>
</dbReference>
<keyword evidence="10" id="KW-0653">Protein transport</keyword>
<dbReference type="GO" id="GO:0015628">
    <property type="term" value="P:protein secretion by the type II secretion system"/>
    <property type="evidence" value="ECO:0007669"/>
    <property type="project" value="InterPro"/>
</dbReference>
<evidence type="ECO:0000313" key="18">
    <source>
        <dbReference type="Proteomes" id="UP000199073"/>
    </source>
</evidence>
<feature type="domain" description="Type II secretion system protein GspF" evidence="16">
    <location>
        <begin position="72"/>
        <end position="194"/>
    </location>
</feature>
<evidence type="ECO:0000313" key="17">
    <source>
        <dbReference type="EMBL" id="SDO74541.1"/>
    </source>
</evidence>
<dbReference type="PROSITE" id="PS00874">
    <property type="entry name" value="T2SP_F"/>
    <property type="match status" value="1"/>
</dbReference>
<dbReference type="InterPro" id="IPR018076">
    <property type="entry name" value="T2SS_GspF_dom"/>
</dbReference>
<dbReference type="PANTHER" id="PTHR30012">
    <property type="entry name" value="GENERAL SECRETION PATHWAY PROTEIN"/>
    <property type="match status" value="1"/>
</dbReference>
<feature type="transmembrane region" description="Helical" evidence="15">
    <location>
        <begin position="170"/>
        <end position="193"/>
    </location>
</feature>
<evidence type="ECO:0000256" key="2">
    <source>
        <dbReference type="ARBA" id="ARBA00004429"/>
    </source>
</evidence>
<evidence type="ECO:0000256" key="7">
    <source>
        <dbReference type="ARBA" id="ARBA00022692"/>
    </source>
</evidence>
<reference evidence="17 18" key="1">
    <citation type="submission" date="2016-10" db="EMBL/GenBank/DDBJ databases">
        <authorList>
            <person name="de Groot N.N."/>
        </authorList>
    </citation>
    <scope>NUCLEOTIDE SEQUENCE [LARGE SCALE GENOMIC DNA]</scope>
    <source>
        <strain evidence="17 18">DSM 12130</strain>
    </source>
</reference>
<dbReference type="InterPro" id="IPR011850">
    <property type="entry name" value="T2SS_GspF"/>
</dbReference>
<keyword evidence="11 15" id="KW-1133">Transmembrane helix</keyword>
<evidence type="ECO:0000256" key="8">
    <source>
        <dbReference type="ARBA" id="ARBA00022723"/>
    </source>
</evidence>
<keyword evidence="9" id="KW-0106">Calcium</keyword>
<evidence type="ECO:0000256" key="3">
    <source>
        <dbReference type="ARBA" id="ARBA00005745"/>
    </source>
</evidence>
<dbReference type="Pfam" id="PF00482">
    <property type="entry name" value="T2SSF"/>
    <property type="match status" value="2"/>
</dbReference>
<dbReference type="Proteomes" id="UP000199073">
    <property type="component" value="Unassembled WGS sequence"/>
</dbReference>
<evidence type="ECO:0000256" key="5">
    <source>
        <dbReference type="ARBA" id="ARBA00022475"/>
    </source>
</evidence>
<evidence type="ECO:0000256" key="1">
    <source>
        <dbReference type="ARBA" id="ARBA00002684"/>
    </source>
</evidence>
<dbReference type="GO" id="GO:0015627">
    <property type="term" value="C:type II protein secretion system complex"/>
    <property type="evidence" value="ECO:0007669"/>
    <property type="project" value="InterPro"/>
</dbReference>
<evidence type="ECO:0000256" key="10">
    <source>
        <dbReference type="ARBA" id="ARBA00022927"/>
    </source>
</evidence>
<evidence type="ECO:0000256" key="13">
    <source>
        <dbReference type="ARBA" id="ARBA00030750"/>
    </source>
</evidence>
<evidence type="ECO:0000256" key="6">
    <source>
        <dbReference type="ARBA" id="ARBA00022519"/>
    </source>
</evidence>
<evidence type="ECO:0000256" key="11">
    <source>
        <dbReference type="ARBA" id="ARBA00022989"/>
    </source>
</evidence>
<evidence type="ECO:0000259" key="16">
    <source>
        <dbReference type="Pfam" id="PF00482"/>
    </source>
</evidence>
<organism evidence="17 18">
    <name type="scientific">Desulforhopalus singaporensis</name>
    <dbReference type="NCBI Taxonomy" id="91360"/>
    <lineage>
        <taxon>Bacteria</taxon>
        <taxon>Pseudomonadati</taxon>
        <taxon>Thermodesulfobacteriota</taxon>
        <taxon>Desulfobulbia</taxon>
        <taxon>Desulfobulbales</taxon>
        <taxon>Desulfocapsaceae</taxon>
        <taxon>Desulforhopalus</taxon>
    </lineage>
</organism>
<dbReference type="STRING" id="91360.SAMN05660330_00955"/>
<feature type="transmembrane region" description="Helical" evidence="15">
    <location>
        <begin position="379"/>
        <end position="398"/>
    </location>
</feature>
<evidence type="ECO:0000256" key="12">
    <source>
        <dbReference type="ARBA" id="ARBA00023136"/>
    </source>
</evidence>
<feature type="transmembrane region" description="Helical" evidence="15">
    <location>
        <begin position="224"/>
        <end position="243"/>
    </location>
</feature>
<keyword evidence="7 14" id="KW-0812">Transmembrane</keyword>
<comment type="subcellular location">
    <subcellularLocation>
        <location evidence="2">Cell inner membrane</location>
        <topology evidence="2">Multi-pass membrane protein</topology>
    </subcellularLocation>
    <subcellularLocation>
        <location evidence="14">Cell membrane</location>
        <topology evidence="14">Multi-pass membrane protein</topology>
    </subcellularLocation>
</comment>
<protein>
    <recommendedName>
        <fullName evidence="13">General secretion pathway protein F</fullName>
    </recommendedName>
</protein>
<dbReference type="GO" id="GO:0005886">
    <property type="term" value="C:plasma membrane"/>
    <property type="evidence" value="ECO:0007669"/>
    <property type="project" value="UniProtKB-SubCell"/>
</dbReference>
<keyword evidence="6" id="KW-0997">Cell inner membrane</keyword>
<dbReference type="EMBL" id="FNJI01000005">
    <property type="protein sequence ID" value="SDO74541.1"/>
    <property type="molecule type" value="Genomic_DNA"/>
</dbReference>
<dbReference type="OrthoDB" id="9805682at2"/>
<keyword evidence="18" id="KW-1185">Reference proteome</keyword>
<comment type="similarity">
    <text evidence="3 14">Belongs to the GSP F family.</text>
</comment>
<dbReference type="PANTHER" id="PTHR30012:SF0">
    <property type="entry name" value="TYPE II SECRETION SYSTEM PROTEIN F-RELATED"/>
    <property type="match status" value="1"/>
</dbReference>
<evidence type="ECO:0000256" key="14">
    <source>
        <dbReference type="RuleBase" id="RU003923"/>
    </source>
</evidence>
<dbReference type="AlphaFoldDB" id="A0A1H0M2M4"/>
<evidence type="ECO:0000256" key="4">
    <source>
        <dbReference type="ARBA" id="ARBA00022448"/>
    </source>
</evidence>
<gene>
    <name evidence="17" type="ORF">SAMN05660330_00955</name>
</gene>